<name>A0A437SX37_9LACO</name>
<dbReference type="AlphaFoldDB" id="A0A437SX37"/>
<gene>
    <name evidence="1" type="ORF">EJK17_01900</name>
</gene>
<reference evidence="1 2" key="1">
    <citation type="submission" date="2018-12" db="EMBL/GenBank/DDBJ databases">
        <authorList>
            <person name="Meng J."/>
        </authorList>
    </citation>
    <scope>NUCLEOTIDE SEQUENCE [LARGE SCALE GENOMIC DNA]</scope>
    <source>
        <strain evidence="1 2">HT111-2</strain>
    </source>
</reference>
<sequence length="179" mass="20724">MTIDYRYYYLPYHTIKRQKFYSIGHGGFIKAANVYLINKNYLCVNELKVETKNKSIPVYGDKDPLVIIRRLSPRTKITIDGIGELREDDPTEGYETFYHIKGTKEEYIKNLDLKTKVIQNLKSCNKTPHVYVKTNNVYDINGQKEKTKNALLASGTVIPVKKLIYIWILSEKNGIVLSN</sequence>
<dbReference type="RefSeq" id="WP_103660595.1">
    <property type="nucleotide sequence ID" value="NZ_ML136873.1"/>
</dbReference>
<proteinExistence type="predicted"/>
<accession>A0A437SX37</accession>
<comment type="caution">
    <text evidence="1">The sequence shown here is derived from an EMBL/GenBank/DDBJ whole genome shotgun (WGS) entry which is preliminary data.</text>
</comment>
<protein>
    <submittedName>
        <fullName evidence="1">Uncharacterized protein</fullName>
    </submittedName>
</protein>
<organism evidence="1 2">
    <name type="scientific">Lactobacillus xujianguonis</name>
    <dbReference type="NCBI Taxonomy" id="2495899"/>
    <lineage>
        <taxon>Bacteria</taxon>
        <taxon>Bacillati</taxon>
        <taxon>Bacillota</taxon>
        <taxon>Bacilli</taxon>
        <taxon>Lactobacillales</taxon>
        <taxon>Lactobacillaceae</taxon>
        <taxon>Lactobacillus</taxon>
    </lineage>
</organism>
<dbReference type="EMBL" id="RXIA01000004">
    <property type="protein sequence ID" value="RVU71479.1"/>
    <property type="molecule type" value="Genomic_DNA"/>
</dbReference>
<dbReference type="Proteomes" id="UP000288291">
    <property type="component" value="Unassembled WGS sequence"/>
</dbReference>
<keyword evidence="2" id="KW-1185">Reference proteome</keyword>
<evidence type="ECO:0000313" key="2">
    <source>
        <dbReference type="Proteomes" id="UP000288291"/>
    </source>
</evidence>
<evidence type="ECO:0000313" key="1">
    <source>
        <dbReference type="EMBL" id="RVU71479.1"/>
    </source>
</evidence>